<reference evidence="2" key="1">
    <citation type="journal article" date="2020" name="Stud. Mycol.">
        <title>101 Dothideomycetes genomes: a test case for predicting lifestyles and emergence of pathogens.</title>
        <authorList>
            <person name="Haridas S."/>
            <person name="Albert R."/>
            <person name="Binder M."/>
            <person name="Bloem J."/>
            <person name="Labutti K."/>
            <person name="Salamov A."/>
            <person name="Andreopoulos B."/>
            <person name="Baker S."/>
            <person name="Barry K."/>
            <person name="Bills G."/>
            <person name="Bluhm B."/>
            <person name="Cannon C."/>
            <person name="Castanera R."/>
            <person name="Culley D."/>
            <person name="Daum C."/>
            <person name="Ezra D."/>
            <person name="Gonzalez J."/>
            <person name="Henrissat B."/>
            <person name="Kuo A."/>
            <person name="Liang C."/>
            <person name="Lipzen A."/>
            <person name="Lutzoni F."/>
            <person name="Magnuson J."/>
            <person name="Mondo S."/>
            <person name="Nolan M."/>
            <person name="Ohm R."/>
            <person name="Pangilinan J."/>
            <person name="Park H.-J."/>
            <person name="Ramirez L."/>
            <person name="Alfaro M."/>
            <person name="Sun H."/>
            <person name="Tritt A."/>
            <person name="Yoshinaga Y."/>
            <person name="Zwiers L.-H."/>
            <person name="Turgeon B."/>
            <person name="Goodwin S."/>
            <person name="Spatafora J."/>
            <person name="Crous P."/>
            <person name="Grigoriev I."/>
        </authorList>
    </citation>
    <scope>NUCLEOTIDE SEQUENCE</scope>
    <source>
        <strain evidence="2">CBS 115976</strain>
    </source>
</reference>
<feature type="compositionally biased region" description="Polar residues" evidence="1">
    <location>
        <begin position="121"/>
        <end position="131"/>
    </location>
</feature>
<evidence type="ECO:0000313" key="2">
    <source>
        <dbReference type="EMBL" id="KAF2665483.1"/>
    </source>
</evidence>
<accession>A0A6A6U2I9</accession>
<dbReference type="AlphaFoldDB" id="A0A6A6U2I9"/>
<gene>
    <name evidence="2" type="ORF">BT63DRAFT_459061</name>
</gene>
<protein>
    <submittedName>
        <fullName evidence="2">Uncharacterized protein</fullName>
    </submittedName>
</protein>
<organism evidence="2 3">
    <name type="scientific">Microthyrium microscopicum</name>
    <dbReference type="NCBI Taxonomy" id="703497"/>
    <lineage>
        <taxon>Eukaryota</taxon>
        <taxon>Fungi</taxon>
        <taxon>Dikarya</taxon>
        <taxon>Ascomycota</taxon>
        <taxon>Pezizomycotina</taxon>
        <taxon>Dothideomycetes</taxon>
        <taxon>Dothideomycetes incertae sedis</taxon>
        <taxon>Microthyriales</taxon>
        <taxon>Microthyriaceae</taxon>
        <taxon>Microthyrium</taxon>
    </lineage>
</organism>
<dbReference type="EMBL" id="MU004240">
    <property type="protein sequence ID" value="KAF2665483.1"/>
    <property type="molecule type" value="Genomic_DNA"/>
</dbReference>
<dbReference type="Proteomes" id="UP000799302">
    <property type="component" value="Unassembled WGS sequence"/>
</dbReference>
<proteinExistence type="predicted"/>
<dbReference type="OrthoDB" id="4121058at2759"/>
<sequence>MSVIVRNPVCRPVRKPVFEDDYSYDENGFCIQAKNKSCWPRANEEELEALLKPKDPKQIEEDPVTHWWEAQLRHYGLPVDSESIKAPAKTRILEALDEKTLAVPYHIRGIEARLKKRWEQSLRQPSSSQDAESTHPGDRKRKASVDGVNKAASRKKLKELDQASGKGP</sequence>
<keyword evidence="3" id="KW-1185">Reference proteome</keyword>
<name>A0A6A6U2I9_9PEZI</name>
<evidence type="ECO:0000256" key="1">
    <source>
        <dbReference type="SAM" id="MobiDB-lite"/>
    </source>
</evidence>
<feature type="region of interest" description="Disordered" evidence="1">
    <location>
        <begin position="119"/>
        <end position="168"/>
    </location>
</feature>
<evidence type="ECO:0000313" key="3">
    <source>
        <dbReference type="Proteomes" id="UP000799302"/>
    </source>
</evidence>